<dbReference type="InterPro" id="IPR050368">
    <property type="entry name" value="ClC-type_chloride_channel"/>
</dbReference>
<dbReference type="KEGG" id="eaj:Q3M24_18375"/>
<dbReference type="SMART" id="SM00116">
    <property type="entry name" value="CBS"/>
    <property type="match status" value="2"/>
</dbReference>
<evidence type="ECO:0000256" key="1">
    <source>
        <dbReference type="ARBA" id="ARBA00004141"/>
    </source>
</evidence>
<keyword evidence="4 11" id="KW-1133">Transmembrane helix</keyword>
<dbReference type="InterPro" id="IPR000644">
    <property type="entry name" value="CBS_dom"/>
</dbReference>
<accession>A0AAU8LSZ1</accession>
<evidence type="ECO:0000313" key="13">
    <source>
        <dbReference type="EMBL" id="XCN72248.1"/>
    </source>
</evidence>
<feature type="transmembrane region" description="Helical" evidence="11">
    <location>
        <begin position="407"/>
        <end position="428"/>
    </location>
</feature>
<evidence type="ECO:0000256" key="3">
    <source>
        <dbReference type="ARBA" id="ARBA00022692"/>
    </source>
</evidence>
<sequence>MYNKLKGFMPGENTVVIVTAAVIGILAGGVIIVFRESVELVHELIFKHGHELLGINEVGGWKELFKEGGWRRLLLPLIPMFGMVLLIPLSMFFPGDVNGYGFTKFLRKVNLENGVINARNIFIKIAATAITIGSGNSAGVEGPTAQIGGALGSQFGQRLRVSGARMKVYIAAGSAGAIAGIFNAPLAGIFFAAEIILLGTYKISSFSALVVASAMSTVVSRAYYGKVAAFPIPDYHMVNPLVEIPLYAVMAVLIGLLAVAHIRFFYFVRDKFEAVRLNKYMKPIIGAFLVGSIGIVFPQVMGDGYEYIEQVLAGDGVVWVMLALIALKSISTAITLGSGGAGGIFAPALFIGAVIGGAFGGIVHRVLPDFTATPGAYATIGIGAFLAASTHAPMTAIFLLVEMTGNYIIIVPVMLTAIVGTVTANKFYTDSIDTVDFTRDGINIHEGREVAILKSIRVGKAISEDVDFISETANINNLLDLFAIAKDSFYFPVVDHEGKMVGIVSMQDVKTILHDEQQRCCHLVGAICSRDVITLTPDHNLFDAMQLFDVKGLEEIPVVETMEEQWVVGKLKRRDVISVYNHEVLKRGISEKAEDIRLLCSSS</sequence>
<dbReference type="EMBL" id="CP159373">
    <property type="protein sequence ID" value="XCN72248.1"/>
    <property type="molecule type" value="Genomic_DNA"/>
</dbReference>
<feature type="transmembrane region" description="Helical" evidence="11">
    <location>
        <begin position="15"/>
        <end position="34"/>
    </location>
</feature>
<feature type="transmembrane region" description="Helical" evidence="11">
    <location>
        <begin position="280"/>
        <end position="301"/>
    </location>
</feature>
<keyword evidence="5" id="KW-0406">Ion transport</keyword>
<dbReference type="CDD" id="cd00400">
    <property type="entry name" value="Voltage_gated_ClC"/>
    <property type="match status" value="1"/>
</dbReference>
<evidence type="ECO:0000256" key="6">
    <source>
        <dbReference type="ARBA" id="ARBA00023136"/>
    </source>
</evidence>
<feature type="transmembrane region" description="Helical" evidence="11">
    <location>
        <begin position="73"/>
        <end position="93"/>
    </location>
</feature>
<comment type="subcellular location">
    <subcellularLocation>
        <location evidence="1">Membrane</location>
        <topology evidence="1">Multi-pass membrane protein</topology>
    </subcellularLocation>
</comment>
<keyword evidence="3 11" id="KW-0812">Transmembrane</keyword>
<dbReference type="AlphaFoldDB" id="A0AAU8LSZ1"/>
<dbReference type="Gene3D" id="3.10.580.10">
    <property type="entry name" value="CBS-domain"/>
    <property type="match status" value="1"/>
</dbReference>
<feature type="domain" description="CBS" evidence="12">
    <location>
        <begin position="528"/>
        <end position="587"/>
    </location>
</feature>
<proteinExistence type="predicted"/>
<dbReference type="InterPro" id="IPR001807">
    <property type="entry name" value="ClC"/>
</dbReference>
<gene>
    <name evidence="13" type="ORF">Q3M24_18375</name>
</gene>
<dbReference type="InterPro" id="IPR046342">
    <property type="entry name" value="CBS_dom_sf"/>
</dbReference>
<dbReference type="PROSITE" id="PS51371">
    <property type="entry name" value="CBS"/>
    <property type="match status" value="2"/>
</dbReference>
<dbReference type="SUPFAM" id="SSF81340">
    <property type="entry name" value="Clc chloride channel"/>
    <property type="match status" value="1"/>
</dbReference>
<keyword evidence="2" id="KW-0813">Transport</keyword>
<evidence type="ECO:0000256" key="11">
    <source>
        <dbReference type="SAM" id="Phobius"/>
    </source>
</evidence>
<evidence type="ECO:0000256" key="9">
    <source>
        <dbReference type="ARBA" id="ARBA00023303"/>
    </source>
</evidence>
<keyword evidence="9" id="KW-0407">Ion channel</keyword>
<feature type="transmembrane region" description="Helical" evidence="11">
    <location>
        <begin position="168"/>
        <end position="193"/>
    </location>
</feature>
<keyword evidence="6 11" id="KW-0472">Membrane</keyword>
<protein>
    <submittedName>
        <fullName evidence="13">Chloride channel protein</fullName>
    </submittedName>
</protein>
<feature type="transmembrane region" description="Helical" evidence="11">
    <location>
        <begin position="244"/>
        <end position="268"/>
    </location>
</feature>
<dbReference type="PANTHER" id="PTHR43427">
    <property type="entry name" value="CHLORIDE CHANNEL PROTEIN CLC-E"/>
    <property type="match status" value="1"/>
</dbReference>
<keyword evidence="7" id="KW-0869">Chloride channel</keyword>
<reference evidence="13" key="1">
    <citation type="journal article" date="2024" name="Syst. Appl. Microbiol.">
        <title>First single-strain enrichments of Electrothrix cable bacteria, description of E. aestuarii sp. nov. and E. rattekaaiensis sp. nov., and proposal of a cable bacteria taxonomy following the rules of the SeqCode.</title>
        <authorList>
            <person name="Plum-Jensen L.E."/>
            <person name="Schramm A."/>
            <person name="Marshall I.P.G."/>
        </authorList>
    </citation>
    <scope>NUCLEOTIDE SEQUENCE</scope>
    <source>
        <strain evidence="13">Rat1</strain>
    </source>
</reference>
<dbReference type="GO" id="GO:0005254">
    <property type="term" value="F:chloride channel activity"/>
    <property type="evidence" value="ECO:0007669"/>
    <property type="project" value="UniProtKB-KW"/>
</dbReference>
<evidence type="ECO:0000256" key="7">
    <source>
        <dbReference type="ARBA" id="ARBA00023173"/>
    </source>
</evidence>
<dbReference type="GO" id="GO:0034707">
    <property type="term" value="C:chloride channel complex"/>
    <property type="evidence" value="ECO:0007669"/>
    <property type="project" value="UniProtKB-KW"/>
</dbReference>
<dbReference type="PANTHER" id="PTHR43427:SF6">
    <property type="entry name" value="CHLORIDE CHANNEL PROTEIN CLC-E"/>
    <property type="match status" value="1"/>
</dbReference>
<name>A0AAU8LSZ1_9BACT</name>
<dbReference type="Gene3D" id="1.10.3080.10">
    <property type="entry name" value="Clc chloride channel"/>
    <property type="match status" value="1"/>
</dbReference>
<evidence type="ECO:0000256" key="5">
    <source>
        <dbReference type="ARBA" id="ARBA00023065"/>
    </source>
</evidence>
<evidence type="ECO:0000256" key="8">
    <source>
        <dbReference type="ARBA" id="ARBA00023214"/>
    </source>
</evidence>
<evidence type="ECO:0000259" key="12">
    <source>
        <dbReference type="PROSITE" id="PS51371"/>
    </source>
</evidence>
<feature type="transmembrane region" description="Helical" evidence="11">
    <location>
        <begin position="375"/>
        <end position="400"/>
    </location>
</feature>
<keyword evidence="8" id="KW-0868">Chloride</keyword>
<dbReference type="Pfam" id="PF00654">
    <property type="entry name" value="Voltage_CLC"/>
    <property type="match status" value="1"/>
</dbReference>
<feature type="domain" description="CBS" evidence="12">
    <location>
        <begin position="462"/>
        <end position="519"/>
    </location>
</feature>
<dbReference type="SUPFAM" id="SSF54631">
    <property type="entry name" value="CBS-domain pair"/>
    <property type="match status" value="1"/>
</dbReference>
<dbReference type="InterPro" id="IPR014743">
    <property type="entry name" value="Cl-channel_core"/>
</dbReference>
<feature type="transmembrane region" description="Helical" evidence="11">
    <location>
        <begin position="205"/>
        <end position="224"/>
    </location>
</feature>
<dbReference type="Pfam" id="PF00571">
    <property type="entry name" value="CBS"/>
    <property type="match status" value="2"/>
</dbReference>
<feature type="transmembrane region" description="Helical" evidence="11">
    <location>
        <begin position="339"/>
        <end position="363"/>
    </location>
</feature>
<evidence type="ECO:0000256" key="2">
    <source>
        <dbReference type="ARBA" id="ARBA00022448"/>
    </source>
</evidence>
<evidence type="ECO:0000256" key="4">
    <source>
        <dbReference type="ARBA" id="ARBA00022989"/>
    </source>
</evidence>
<organism evidence="13">
    <name type="scientific">Candidatus Electrothrix aestuarii</name>
    <dbReference type="NCBI Taxonomy" id="3062594"/>
    <lineage>
        <taxon>Bacteria</taxon>
        <taxon>Pseudomonadati</taxon>
        <taxon>Thermodesulfobacteriota</taxon>
        <taxon>Desulfobulbia</taxon>
        <taxon>Desulfobulbales</taxon>
        <taxon>Desulfobulbaceae</taxon>
        <taxon>Candidatus Electrothrix</taxon>
    </lineage>
</organism>
<reference evidence="13" key="2">
    <citation type="submission" date="2024-06" db="EMBL/GenBank/DDBJ databases">
        <authorList>
            <person name="Plum-Jensen L.E."/>
            <person name="Schramm A."/>
            <person name="Marshall I.P.G."/>
        </authorList>
    </citation>
    <scope>NUCLEOTIDE SEQUENCE</scope>
    <source>
        <strain evidence="13">Rat1</strain>
    </source>
</reference>
<dbReference type="PRINTS" id="PR00762">
    <property type="entry name" value="CLCHANNEL"/>
</dbReference>
<evidence type="ECO:0000256" key="10">
    <source>
        <dbReference type="PROSITE-ProRule" id="PRU00703"/>
    </source>
</evidence>
<keyword evidence="10" id="KW-0129">CBS domain</keyword>